<comment type="similarity">
    <text evidence="9">Belongs to the G-protein coupled receptor 1 family. Mas subfamily.</text>
</comment>
<evidence type="ECO:0000256" key="5">
    <source>
        <dbReference type="ARBA" id="ARBA00023040"/>
    </source>
</evidence>
<keyword evidence="2" id="KW-1003">Cell membrane</keyword>
<feature type="transmembrane region" description="Helical" evidence="11">
    <location>
        <begin position="193"/>
        <end position="213"/>
    </location>
</feature>
<name>A0A5N3W9V2_MUNMU</name>
<dbReference type="EMBL" id="VCEA01000001">
    <property type="protein sequence ID" value="KAB0358223.1"/>
    <property type="molecule type" value="Genomic_DNA"/>
</dbReference>
<accession>A0A5N3W9V2</accession>
<dbReference type="GO" id="GO:0004930">
    <property type="term" value="F:G protein-coupled receptor activity"/>
    <property type="evidence" value="ECO:0007669"/>
    <property type="project" value="UniProtKB-KW"/>
</dbReference>
<dbReference type="PRINTS" id="PR00237">
    <property type="entry name" value="GPCRRHODOPSN"/>
</dbReference>
<evidence type="ECO:0000256" key="6">
    <source>
        <dbReference type="ARBA" id="ARBA00023136"/>
    </source>
</evidence>
<evidence type="ECO:0000256" key="11">
    <source>
        <dbReference type="SAM" id="Phobius"/>
    </source>
</evidence>
<feature type="transmembrane region" description="Helical" evidence="11">
    <location>
        <begin position="119"/>
        <end position="138"/>
    </location>
</feature>
<evidence type="ECO:0000256" key="4">
    <source>
        <dbReference type="ARBA" id="ARBA00022989"/>
    </source>
</evidence>
<dbReference type="PANTHER" id="PTHR11334:SF32">
    <property type="entry name" value="MAS-RELATED G-PROTEIN COUPLED RECEPTOR MEMBER G"/>
    <property type="match status" value="1"/>
</dbReference>
<evidence type="ECO:0000256" key="9">
    <source>
        <dbReference type="ARBA" id="ARBA00061394"/>
    </source>
</evidence>
<proteinExistence type="inferred from homology"/>
<dbReference type="GO" id="GO:0005886">
    <property type="term" value="C:plasma membrane"/>
    <property type="evidence" value="ECO:0007669"/>
    <property type="project" value="UniProtKB-SubCell"/>
</dbReference>
<dbReference type="AlphaFoldDB" id="A0A5N3W9V2"/>
<comment type="subcellular location">
    <subcellularLocation>
        <location evidence="1">Cell membrane</location>
        <topology evidence="1">Multi-pass membrane protein</topology>
    </subcellularLocation>
</comment>
<evidence type="ECO:0000256" key="3">
    <source>
        <dbReference type="ARBA" id="ARBA00022692"/>
    </source>
</evidence>
<feature type="transmembrane region" description="Helical" evidence="11">
    <location>
        <begin position="76"/>
        <end position="98"/>
    </location>
</feature>
<dbReference type="InterPro" id="IPR026234">
    <property type="entry name" value="MRGPCRFAMILY"/>
</dbReference>
<sequence>MFGIWGTFSSVVFYLTLAVGLGGLLGNALVLWHLGFHIKKGPFAIYVLHLAAADFLFLGCQLAFSAVQAALGSEHSLYFAVSFVAFSVGLWLLAAFSAERCLSDLFPACYQGCRPRHTSGVVCGLSWALAPPAVLLTADACGLLRKSARPLACLRYHAASVAGLLALACAALAAGLVLFVWVACCSQRQRPRFYGAVLGSGLLLLVCGLPYLLCWTLRPYLPSFLLSTFFPLATLLACVHCSARPLIYFTVGRQPGRREPLRAVLRRSLGEGVQLGGQRGLPAHGLHVGNALAAPHPPSLARPSRTPCHSPAHPLWGPKGWGPGESRGVDSPPPGLQGTRTRPETARKWGAPGLGRGRAPQHPPPSHPAASRGRSEGEVAPPRPTWEGLGGWEPGRWLGQRLSSLRPSPPGDPSPDLPCSPPTGHQMA</sequence>
<dbReference type="PRINTS" id="PR02108">
    <property type="entry name" value="MRGPCRFAMILY"/>
</dbReference>
<organism evidence="13 14">
    <name type="scientific">Muntiacus muntjak</name>
    <name type="common">Barking deer</name>
    <name type="synonym">Indian muntjac</name>
    <dbReference type="NCBI Taxonomy" id="9888"/>
    <lineage>
        <taxon>Eukaryota</taxon>
        <taxon>Metazoa</taxon>
        <taxon>Chordata</taxon>
        <taxon>Craniata</taxon>
        <taxon>Vertebrata</taxon>
        <taxon>Euteleostomi</taxon>
        <taxon>Mammalia</taxon>
        <taxon>Eutheria</taxon>
        <taxon>Laurasiatheria</taxon>
        <taxon>Artiodactyla</taxon>
        <taxon>Ruminantia</taxon>
        <taxon>Pecora</taxon>
        <taxon>Cervidae</taxon>
        <taxon>Muntiacinae</taxon>
        <taxon>Muntiacus</taxon>
    </lineage>
</organism>
<dbReference type="PROSITE" id="PS50262">
    <property type="entry name" value="G_PROTEIN_RECEP_F1_2"/>
    <property type="match status" value="1"/>
</dbReference>
<feature type="transmembrane region" description="Helical" evidence="11">
    <location>
        <begin position="158"/>
        <end position="181"/>
    </location>
</feature>
<feature type="domain" description="G-protein coupled receptors family 1 profile" evidence="12">
    <location>
        <begin position="26"/>
        <end position="248"/>
    </location>
</feature>
<evidence type="ECO:0000256" key="8">
    <source>
        <dbReference type="ARBA" id="ARBA00023224"/>
    </source>
</evidence>
<dbReference type="SUPFAM" id="SSF81321">
    <property type="entry name" value="Family A G protein-coupled receptor-like"/>
    <property type="match status" value="1"/>
</dbReference>
<gene>
    <name evidence="13" type="ORF">FD754_002379</name>
</gene>
<keyword evidence="8" id="KW-0807">Transducer</keyword>
<evidence type="ECO:0000256" key="2">
    <source>
        <dbReference type="ARBA" id="ARBA00022475"/>
    </source>
</evidence>
<keyword evidence="6 11" id="KW-0472">Membrane</keyword>
<comment type="caution">
    <text evidence="13">The sequence shown here is derived from an EMBL/GenBank/DDBJ whole genome shotgun (WGS) entry which is preliminary data.</text>
</comment>
<evidence type="ECO:0000256" key="1">
    <source>
        <dbReference type="ARBA" id="ARBA00004651"/>
    </source>
</evidence>
<keyword evidence="7" id="KW-0675">Receptor</keyword>
<feature type="transmembrane region" description="Helical" evidence="11">
    <location>
        <begin position="43"/>
        <end position="64"/>
    </location>
</feature>
<feature type="compositionally biased region" description="Pro residues" evidence="10">
    <location>
        <begin position="407"/>
        <end position="421"/>
    </location>
</feature>
<dbReference type="InterPro" id="IPR000276">
    <property type="entry name" value="GPCR_Rhodpsn"/>
</dbReference>
<feature type="transmembrane region" description="Helical" evidence="11">
    <location>
        <begin position="12"/>
        <end position="31"/>
    </location>
</feature>
<protein>
    <recommendedName>
        <fullName evidence="12">G-protein coupled receptors family 1 profile domain-containing protein</fullName>
    </recommendedName>
</protein>
<evidence type="ECO:0000313" key="13">
    <source>
        <dbReference type="EMBL" id="KAB0358223.1"/>
    </source>
</evidence>
<dbReference type="PANTHER" id="PTHR11334">
    <property type="entry name" value="MAS-RELATED G-PROTEIN COUPLED RECEPTOR"/>
    <property type="match status" value="1"/>
</dbReference>
<keyword evidence="3 11" id="KW-0812">Transmembrane</keyword>
<keyword evidence="5" id="KW-0297">G-protein coupled receptor</keyword>
<feature type="region of interest" description="Disordered" evidence="10">
    <location>
        <begin position="290"/>
        <end position="428"/>
    </location>
</feature>
<evidence type="ECO:0000256" key="7">
    <source>
        <dbReference type="ARBA" id="ARBA00023170"/>
    </source>
</evidence>
<keyword evidence="4 11" id="KW-1133">Transmembrane helix</keyword>
<reference evidence="13 14" key="1">
    <citation type="submission" date="2019-06" db="EMBL/GenBank/DDBJ databases">
        <title>Discovery of a novel chromosome fission-fusion reversal in muntjac.</title>
        <authorList>
            <person name="Mudd A.B."/>
            <person name="Bredeson J.V."/>
            <person name="Baum R."/>
            <person name="Hockemeyer D."/>
            <person name="Rokhsar D.S."/>
        </authorList>
    </citation>
    <scope>NUCLEOTIDE SEQUENCE [LARGE SCALE GENOMIC DNA]</scope>
    <source>
        <strain evidence="13">UTSW_UCB_Mm</strain>
        <tissue evidence="13">Fibroblast cell line</tissue>
    </source>
</reference>
<dbReference type="InterPro" id="IPR017452">
    <property type="entry name" value="GPCR_Rhodpsn_7TM"/>
</dbReference>
<dbReference type="Gene3D" id="1.20.1070.10">
    <property type="entry name" value="Rhodopsin 7-helix transmembrane proteins"/>
    <property type="match status" value="1"/>
</dbReference>
<keyword evidence="14" id="KW-1185">Reference proteome</keyword>
<dbReference type="Proteomes" id="UP000326458">
    <property type="component" value="Unassembled WGS sequence"/>
</dbReference>
<evidence type="ECO:0000259" key="12">
    <source>
        <dbReference type="PROSITE" id="PS50262"/>
    </source>
</evidence>
<dbReference type="FunFam" id="1.20.1070.10:FF:000193">
    <property type="entry name" value="Mas-related G-protein coupled receptor member E"/>
    <property type="match status" value="1"/>
</dbReference>
<evidence type="ECO:0000313" key="14">
    <source>
        <dbReference type="Proteomes" id="UP000326458"/>
    </source>
</evidence>
<evidence type="ECO:0000256" key="10">
    <source>
        <dbReference type="SAM" id="MobiDB-lite"/>
    </source>
</evidence>